<dbReference type="Pfam" id="PF00595">
    <property type="entry name" value="PDZ"/>
    <property type="match status" value="1"/>
</dbReference>
<sequence>MLRFVACLLLAPLGLQDGPAVPTSGMTQEPAGEKPAAVHSVNFARPLQGFAEFQGATAFQAADGNLGWIAELTGQSNLALTKLDDATRGQLGVAEGRGLIVTSVRANGPAWEAGVREQDVLLTLGDQPLAEIDDLDRLLKKSGDQPATLTLLRKRKPLTLKVMARVQVELGPIEEKAPEYWIGASVEPIAAVLREQLDLPADQGLSVSRLVDGAPAAKCGLKVHDVLLTVDGATVPDAAGLLERVGKAGAKAMHLEVLRAGERRTLVVTPEKRPLHDVTNRSYTLFHQSPTTATYTNKYVDVFRPGVVVGDGGQTLQGLLAESMRSRTAPAPDADAATKRIDEIAAEIKALREAVESLRKALETKE</sequence>
<feature type="domain" description="PDZ" evidence="3">
    <location>
        <begin position="167"/>
        <end position="247"/>
    </location>
</feature>
<comment type="caution">
    <text evidence="4">The sequence shown here is derived from an EMBL/GenBank/DDBJ whole genome shotgun (WGS) entry which is preliminary data.</text>
</comment>
<dbReference type="InterPro" id="IPR036034">
    <property type="entry name" value="PDZ_sf"/>
</dbReference>
<name>A0ABT6FK27_9BACT</name>
<dbReference type="PANTHER" id="PTHR22939">
    <property type="entry name" value="SERINE PROTEASE FAMILY S1C HTRA-RELATED"/>
    <property type="match status" value="1"/>
</dbReference>
<dbReference type="RefSeq" id="WP_277864179.1">
    <property type="nucleotide sequence ID" value="NZ_JARRAG010000002.1"/>
</dbReference>
<dbReference type="Proteomes" id="UP001216907">
    <property type="component" value="Unassembled WGS sequence"/>
</dbReference>
<dbReference type="Gene3D" id="2.30.42.10">
    <property type="match status" value="2"/>
</dbReference>
<evidence type="ECO:0000313" key="4">
    <source>
        <dbReference type="EMBL" id="MDG3007909.1"/>
    </source>
</evidence>
<dbReference type="PROSITE" id="PS50106">
    <property type="entry name" value="PDZ"/>
    <property type="match status" value="2"/>
</dbReference>
<dbReference type="EMBL" id="JARRAG010000002">
    <property type="protein sequence ID" value="MDG3007909.1"/>
    <property type="molecule type" value="Genomic_DNA"/>
</dbReference>
<organism evidence="4 5">
    <name type="scientific">Paludisphaera mucosa</name>
    <dbReference type="NCBI Taxonomy" id="3030827"/>
    <lineage>
        <taxon>Bacteria</taxon>
        <taxon>Pseudomonadati</taxon>
        <taxon>Planctomycetota</taxon>
        <taxon>Planctomycetia</taxon>
        <taxon>Isosphaerales</taxon>
        <taxon>Isosphaeraceae</taxon>
        <taxon>Paludisphaera</taxon>
    </lineage>
</organism>
<evidence type="ECO:0000256" key="2">
    <source>
        <dbReference type="SAM" id="Coils"/>
    </source>
</evidence>
<gene>
    <name evidence="4" type="ORF">PZE19_29450</name>
</gene>
<protein>
    <submittedName>
        <fullName evidence="4">PDZ domain-containing protein</fullName>
    </submittedName>
</protein>
<proteinExistence type="inferred from homology"/>
<keyword evidence="5" id="KW-1185">Reference proteome</keyword>
<feature type="coiled-coil region" evidence="2">
    <location>
        <begin position="334"/>
        <end position="365"/>
    </location>
</feature>
<reference evidence="4 5" key="1">
    <citation type="submission" date="2023-03" db="EMBL/GenBank/DDBJ databases">
        <title>Paludisphaera mucosa sp. nov. a novel planctomycete from northern fen.</title>
        <authorList>
            <person name="Ivanova A."/>
        </authorList>
    </citation>
    <scope>NUCLEOTIDE SEQUENCE [LARGE SCALE GENOMIC DNA]</scope>
    <source>
        <strain evidence="4 5">Pla2</strain>
    </source>
</reference>
<dbReference type="InterPro" id="IPR001478">
    <property type="entry name" value="PDZ"/>
</dbReference>
<dbReference type="InterPro" id="IPR041489">
    <property type="entry name" value="PDZ_6"/>
</dbReference>
<evidence type="ECO:0000256" key="1">
    <source>
        <dbReference type="ARBA" id="ARBA00010541"/>
    </source>
</evidence>
<keyword evidence="2" id="KW-0175">Coiled coil</keyword>
<evidence type="ECO:0000313" key="5">
    <source>
        <dbReference type="Proteomes" id="UP001216907"/>
    </source>
</evidence>
<accession>A0ABT6FK27</accession>
<dbReference type="PANTHER" id="PTHR22939:SF129">
    <property type="entry name" value="SERINE PROTEASE HTRA2, MITOCHONDRIAL"/>
    <property type="match status" value="1"/>
</dbReference>
<dbReference type="SUPFAM" id="SSF50156">
    <property type="entry name" value="PDZ domain-like"/>
    <property type="match status" value="2"/>
</dbReference>
<dbReference type="SMART" id="SM00228">
    <property type="entry name" value="PDZ"/>
    <property type="match status" value="2"/>
</dbReference>
<dbReference type="Pfam" id="PF17820">
    <property type="entry name" value="PDZ_6"/>
    <property type="match status" value="1"/>
</dbReference>
<evidence type="ECO:0000259" key="3">
    <source>
        <dbReference type="PROSITE" id="PS50106"/>
    </source>
</evidence>
<comment type="similarity">
    <text evidence="1">Belongs to the peptidase S1C family.</text>
</comment>
<feature type="domain" description="PDZ" evidence="3">
    <location>
        <begin position="80"/>
        <end position="144"/>
    </location>
</feature>